<proteinExistence type="inferred from homology"/>
<organism evidence="3 4">
    <name type="scientific">Yoonia tamlensis</name>
    <dbReference type="NCBI Taxonomy" id="390270"/>
    <lineage>
        <taxon>Bacteria</taxon>
        <taxon>Pseudomonadati</taxon>
        <taxon>Pseudomonadota</taxon>
        <taxon>Alphaproteobacteria</taxon>
        <taxon>Rhodobacterales</taxon>
        <taxon>Paracoccaceae</taxon>
        <taxon>Yoonia</taxon>
    </lineage>
</organism>
<dbReference type="Pfam" id="PF03932">
    <property type="entry name" value="CutC"/>
    <property type="match status" value="1"/>
</dbReference>
<dbReference type="Proteomes" id="UP000199478">
    <property type="component" value="Unassembled WGS sequence"/>
</dbReference>
<evidence type="ECO:0000256" key="2">
    <source>
        <dbReference type="HAMAP-Rule" id="MF_00795"/>
    </source>
</evidence>
<evidence type="ECO:0000256" key="1">
    <source>
        <dbReference type="ARBA" id="ARBA00007768"/>
    </source>
</evidence>
<dbReference type="HAMAP" id="MF_00795">
    <property type="entry name" value="CutC"/>
    <property type="match status" value="1"/>
</dbReference>
<dbReference type="GO" id="GO:0005507">
    <property type="term" value="F:copper ion binding"/>
    <property type="evidence" value="ECO:0007669"/>
    <property type="project" value="TreeGrafter"/>
</dbReference>
<dbReference type="AlphaFoldDB" id="A0A1I6HJ61"/>
<dbReference type="PANTHER" id="PTHR12598:SF0">
    <property type="entry name" value="COPPER HOMEOSTASIS PROTEIN CUTC HOMOLOG"/>
    <property type="match status" value="1"/>
</dbReference>
<accession>A0A1I6HJ61</accession>
<dbReference type="InterPro" id="IPR005627">
    <property type="entry name" value="CutC-like"/>
</dbReference>
<sequence length="244" mass="24840">MITLEICVDDVAGIFAAAGGGANRIELCAALGVGGLTPSAGLIKVARECPLPAMVMIRPRAGDFVWTRQERAALVAEIQAVRDAGLAGVVIGASLPDGQLDGETLQELVQAADGLDITLHRAIDLTPDVDAALDICAALGIKRVLSSGGAQTAAAGIDRLAQMAKHDITVMPGCGVNATNVFDLAKRLTLTEVHGSCSVAAQAPQNPDIVSFGFLPAAARATDAARVAALRKSLDQIAGARTSG</sequence>
<dbReference type="STRING" id="390270.SAMN04488005_2757"/>
<protein>
    <recommendedName>
        <fullName evidence="2">PF03932 family protein CutC</fullName>
    </recommendedName>
</protein>
<comment type="subcellular location">
    <subcellularLocation>
        <location evidence="2">Cytoplasm</location>
    </subcellularLocation>
</comment>
<evidence type="ECO:0000313" key="4">
    <source>
        <dbReference type="Proteomes" id="UP000199478"/>
    </source>
</evidence>
<dbReference type="Gene3D" id="3.20.20.380">
    <property type="entry name" value="Copper homeostasis (CutC) domain"/>
    <property type="match status" value="1"/>
</dbReference>
<dbReference type="PANTHER" id="PTHR12598">
    <property type="entry name" value="COPPER HOMEOSTASIS PROTEIN CUTC"/>
    <property type="match status" value="1"/>
</dbReference>
<dbReference type="GO" id="GO:0005737">
    <property type="term" value="C:cytoplasm"/>
    <property type="evidence" value="ECO:0007669"/>
    <property type="project" value="UniProtKB-SubCell"/>
</dbReference>
<dbReference type="EMBL" id="FOYP01000002">
    <property type="protein sequence ID" value="SFR54404.1"/>
    <property type="molecule type" value="Genomic_DNA"/>
</dbReference>
<reference evidence="4" key="1">
    <citation type="submission" date="2016-10" db="EMBL/GenBank/DDBJ databases">
        <authorList>
            <person name="Varghese N."/>
            <person name="Submissions S."/>
        </authorList>
    </citation>
    <scope>NUCLEOTIDE SEQUENCE [LARGE SCALE GENOMIC DNA]</scope>
    <source>
        <strain evidence="4">DSM 26879</strain>
    </source>
</reference>
<dbReference type="RefSeq" id="WP_090201175.1">
    <property type="nucleotide sequence ID" value="NZ_FOYP01000002.1"/>
</dbReference>
<keyword evidence="4" id="KW-1185">Reference proteome</keyword>
<dbReference type="InterPro" id="IPR036822">
    <property type="entry name" value="CutC-like_dom_sf"/>
</dbReference>
<evidence type="ECO:0000313" key="3">
    <source>
        <dbReference type="EMBL" id="SFR54404.1"/>
    </source>
</evidence>
<comment type="similarity">
    <text evidence="1 2">Belongs to the CutC family.</text>
</comment>
<name>A0A1I6HJ61_9RHOB</name>
<dbReference type="SUPFAM" id="SSF110395">
    <property type="entry name" value="CutC-like"/>
    <property type="match status" value="1"/>
</dbReference>
<comment type="caution">
    <text evidence="2">Once thought to be involved in copper homeostasis, experiments in E.coli have shown this is not the case.</text>
</comment>
<gene>
    <name evidence="2" type="primary">cutC</name>
    <name evidence="3" type="ORF">SAMN04488005_2757</name>
</gene>
<keyword evidence="2" id="KW-0963">Cytoplasm</keyword>
<dbReference type="OrthoDB" id="9815677at2"/>